<evidence type="ECO:0000256" key="1">
    <source>
        <dbReference type="PROSITE-ProRule" id="PRU00221"/>
    </source>
</evidence>
<evidence type="ECO:0000256" key="2">
    <source>
        <dbReference type="SAM" id="Phobius"/>
    </source>
</evidence>
<evidence type="ECO:0000313" key="4">
    <source>
        <dbReference type="Proteomes" id="UP001374584"/>
    </source>
</evidence>
<keyword evidence="2" id="KW-0472">Membrane</keyword>
<reference evidence="3 4" key="1">
    <citation type="submission" date="2024-01" db="EMBL/GenBank/DDBJ databases">
        <title>The genomes of 5 underutilized Papilionoideae crops provide insights into root nodulation and disease resistanc.</title>
        <authorList>
            <person name="Jiang F."/>
        </authorList>
    </citation>
    <scope>NUCLEOTIDE SEQUENCE [LARGE SCALE GENOMIC DNA]</scope>
    <source>
        <strain evidence="3">JINMINGXINNONG_FW02</strain>
        <tissue evidence="3">Leaves</tissue>
    </source>
</reference>
<dbReference type="Proteomes" id="UP001374584">
    <property type="component" value="Unassembled WGS sequence"/>
</dbReference>
<dbReference type="Gene3D" id="2.130.10.10">
    <property type="entry name" value="YVTN repeat-like/Quinoprotein amine dehydrogenase"/>
    <property type="match status" value="1"/>
</dbReference>
<keyword evidence="4" id="KW-1185">Reference proteome</keyword>
<name>A0AAN9NPP6_PHACN</name>
<dbReference type="PANTHER" id="PTHR22840:SF12">
    <property type="entry name" value="WD REPEAT-CONTAINING PROTEIN 36"/>
    <property type="match status" value="1"/>
</dbReference>
<keyword evidence="1" id="KW-0853">WD repeat</keyword>
<dbReference type="EMBL" id="JAYMYR010000002">
    <property type="protein sequence ID" value="KAK7376647.1"/>
    <property type="molecule type" value="Genomic_DNA"/>
</dbReference>
<evidence type="ECO:0000313" key="3">
    <source>
        <dbReference type="EMBL" id="KAK7376647.1"/>
    </source>
</evidence>
<organism evidence="3 4">
    <name type="scientific">Phaseolus coccineus</name>
    <name type="common">Scarlet runner bean</name>
    <name type="synonym">Phaseolus multiflorus</name>
    <dbReference type="NCBI Taxonomy" id="3886"/>
    <lineage>
        <taxon>Eukaryota</taxon>
        <taxon>Viridiplantae</taxon>
        <taxon>Streptophyta</taxon>
        <taxon>Embryophyta</taxon>
        <taxon>Tracheophyta</taxon>
        <taxon>Spermatophyta</taxon>
        <taxon>Magnoliopsida</taxon>
        <taxon>eudicotyledons</taxon>
        <taxon>Gunneridae</taxon>
        <taxon>Pentapetalae</taxon>
        <taxon>rosids</taxon>
        <taxon>fabids</taxon>
        <taxon>Fabales</taxon>
        <taxon>Fabaceae</taxon>
        <taxon>Papilionoideae</taxon>
        <taxon>50 kb inversion clade</taxon>
        <taxon>NPAAA clade</taxon>
        <taxon>indigoferoid/millettioid clade</taxon>
        <taxon>Phaseoleae</taxon>
        <taxon>Phaseolus</taxon>
    </lineage>
</organism>
<dbReference type="PANTHER" id="PTHR22840">
    <property type="entry name" value="WD REPEAT-CONTAINING PROTEIN 36"/>
    <property type="match status" value="1"/>
</dbReference>
<dbReference type="InterPro" id="IPR001680">
    <property type="entry name" value="WD40_rpt"/>
</dbReference>
<sequence>MSESRSCAHDGEVVGVACDSTNALLINAGYQGDIKVWDFKERHLKSRWEIGCSVAKIVIMVITVSWLQ</sequence>
<feature type="transmembrane region" description="Helical" evidence="2">
    <location>
        <begin position="48"/>
        <end position="67"/>
    </location>
</feature>
<dbReference type="InterPro" id="IPR015943">
    <property type="entry name" value="WD40/YVTN_repeat-like_dom_sf"/>
</dbReference>
<dbReference type="AlphaFoldDB" id="A0AAN9NPP6"/>
<gene>
    <name evidence="3" type="ORF">VNO80_02061</name>
</gene>
<keyword evidence="2" id="KW-0812">Transmembrane</keyword>
<dbReference type="GO" id="GO:0032040">
    <property type="term" value="C:small-subunit processome"/>
    <property type="evidence" value="ECO:0007669"/>
    <property type="project" value="TreeGrafter"/>
</dbReference>
<comment type="caution">
    <text evidence="3">The sequence shown here is derived from an EMBL/GenBank/DDBJ whole genome shotgun (WGS) entry which is preliminary data.</text>
</comment>
<proteinExistence type="predicted"/>
<dbReference type="PROSITE" id="PS50082">
    <property type="entry name" value="WD_REPEATS_2"/>
    <property type="match status" value="1"/>
</dbReference>
<keyword evidence="2" id="KW-1133">Transmembrane helix</keyword>
<protein>
    <submittedName>
        <fullName evidence="3">Uncharacterized protein</fullName>
    </submittedName>
</protein>
<dbReference type="GO" id="GO:0034388">
    <property type="term" value="C:Pwp2p-containing subcomplex of 90S preribosome"/>
    <property type="evidence" value="ECO:0007669"/>
    <property type="project" value="TreeGrafter"/>
</dbReference>
<dbReference type="GO" id="GO:0006364">
    <property type="term" value="P:rRNA processing"/>
    <property type="evidence" value="ECO:0007669"/>
    <property type="project" value="TreeGrafter"/>
</dbReference>
<accession>A0AAN9NPP6</accession>
<feature type="repeat" description="WD" evidence="1">
    <location>
        <begin position="6"/>
        <end position="47"/>
    </location>
</feature>